<dbReference type="Pfam" id="PF10955">
    <property type="entry name" value="Fin"/>
    <property type="match status" value="1"/>
</dbReference>
<dbReference type="OrthoDB" id="2084556at2"/>
<dbReference type="AlphaFoldDB" id="A0A0A5FXA0"/>
<dbReference type="STRING" id="1385512.N784_09000"/>
<evidence type="ECO:0000313" key="1">
    <source>
        <dbReference type="EMBL" id="KGX85481.1"/>
    </source>
</evidence>
<accession>A0A0A5FXA0</accession>
<evidence type="ECO:0008006" key="3">
    <source>
        <dbReference type="Google" id="ProtNLM"/>
    </source>
</evidence>
<dbReference type="Proteomes" id="UP000030401">
    <property type="component" value="Unassembled WGS sequence"/>
</dbReference>
<evidence type="ECO:0000313" key="2">
    <source>
        <dbReference type="Proteomes" id="UP000030401"/>
    </source>
</evidence>
<proteinExistence type="predicted"/>
<name>A0A0A5FXA0_9BACI</name>
<dbReference type="RefSeq" id="WP_036835456.1">
    <property type="nucleotide sequence ID" value="NZ_AVPG01000022.1"/>
</dbReference>
<dbReference type="EMBL" id="AVPG01000022">
    <property type="protein sequence ID" value="KGX85481.1"/>
    <property type="molecule type" value="Genomic_DNA"/>
</dbReference>
<dbReference type="eggNOG" id="ENOG50330F6">
    <property type="taxonomic scope" value="Bacteria"/>
</dbReference>
<comment type="caution">
    <text evidence="1">The sequence shown here is derived from an EMBL/GenBank/DDBJ whole genome shotgun (WGS) entry which is preliminary data.</text>
</comment>
<organism evidence="1 2">
    <name type="scientific">Pontibacillus litoralis JSM 072002</name>
    <dbReference type="NCBI Taxonomy" id="1385512"/>
    <lineage>
        <taxon>Bacteria</taxon>
        <taxon>Bacillati</taxon>
        <taxon>Bacillota</taxon>
        <taxon>Bacilli</taxon>
        <taxon>Bacillales</taxon>
        <taxon>Bacillaceae</taxon>
        <taxon>Pontibacillus</taxon>
    </lineage>
</organism>
<gene>
    <name evidence="1" type="ORF">N784_09000</name>
</gene>
<keyword evidence="2" id="KW-1185">Reference proteome</keyword>
<protein>
    <recommendedName>
        <fullName evidence="3">Peptide ABC transporter permease</fullName>
    </recommendedName>
</protein>
<dbReference type="InterPro" id="IPR020115">
    <property type="entry name" value="Fin"/>
</dbReference>
<reference evidence="1 2" key="1">
    <citation type="submission" date="2013-08" db="EMBL/GenBank/DDBJ databases">
        <authorList>
            <person name="Huang J."/>
            <person name="Wang G."/>
        </authorList>
    </citation>
    <scope>NUCLEOTIDE SEQUENCE [LARGE SCALE GENOMIC DNA]</scope>
    <source>
        <strain evidence="1 2">JSM 072002</strain>
    </source>
</reference>
<sequence length="76" mass="8917">MAIVYQCRHCKQRLAALAHEQVNANDLGLQHLSEQERLEMIQLHENGDMQVNTICEHCQEAIELHPHYHELESFLQ</sequence>
<dbReference type="GO" id="GO:0010468">
    <property type="term" value="P:regulation of gene expression"/>
    <property type="evidence" value="ECO:0007669"/>
    <property type="project" value="InterPro"/>
</dbReference>